<keyword evidence="3" id="KW-1003">Cell membrane</keyword>
<dbReference type="InterPro" id="IPR036259">
    <property type="entry name" value="MFS_trans_sf"/>
</dbReference>
<evidence type="ECO:0000256" key="6">
    <source>
        <dbReference type="ARBA" id="ARBA00023136"/>
    </source>
</evidence>
<feature type="transmembrane region" description="Helical" evidence="7">
    <location>
        <begin position="107"/>
        <end position="129"/>
    </location>
</feature>
<keyword evidence="10" id="KW-1185">Reference proteome</keyword>
<dbReference type="InterPro" id="IPR000849">
    <property type="entry name" value="Sugar_P_transporter"/>
</dbReference>
<feature type="transmembrane region" description="Helical" evidence="7">
    <location>
        <begin position="171"/>
        <end position="191"/>
    </location>
</feature>
<dbReference type="Gene3D" id="1.20.1250.20">
    <property type="entry name" value="MFS general substrate transporter like domains"/>
    <property type="match status" value="2"/>
</dbReference>
<feature type="transmembrane region" description="Helical" evidence="7">
    <location>
        <begin position="273"/>
        <end position="297"/>
    </location>
</feature>
<gene>
    <name evidence="9" type="ORF">NDK43_24075</name>
</gene>
<comment type="caution">
    <text evidence="9">The sequence shown here is derived from an EMBL/GenBank/DDBJ whole genome shotgun (WGS) entry which is preliminary data.</text>
</comment>
<dbReference type="PIRSF" id="PIRSF002808">
    <property type="entry name" value="Hexose_phosphate_transp"/>
    <property type="match status" value="1"/>
</dbReference>
<organism evidence="9 10">
    <name type="scientific">Neobacillus pocheonensis</name>
    <dbReference type="NCBI Taxonomy" id="363869"/>
    <lineage>
        <taxon>Bacteria</taxon>
        <taxon>Bacillati</taxon>
        <taxon>Bacillota</taxon>
        <taxon>Bacilli</taxon>
        <taxon>Bacillales</taxon>
        <taxon>Bacillaceae</taxon>
        <taxon>Neobacillus</taxon>
    </lineage>
</organism>
<dbReference type="InterPro" id="IPR020846">
    <property type="entry name" value="MFS_dom"/>
</dbReference>
<evidence type="ECO:0000256" key="7">
    <source>
        <dbReference type="SAM" id="Phobius"/>
    </source>
</evidence>
<feature type="transmembrane region" description="Helical" evidence="7">
    <location>
        <begin position="54"/>
        <end position="75"/>
    </location>
</feature>
<evidence type="ECO:0000313" key="10">
    <source>
        <dbReference type="Proteomes" id="UP001523262"/>
    </source>
</evidence>
<evidence type="ECO:0000256" key="3">
    <source>
        <dbReference type="ARBA" id="ARBA00022475"/>
    </source>
</evidence>
<name>A0ABT0WEW0_9BACI</name>
<dbReference type="InterPro" id="IPR011701">
    <property type="entry name" value="MFS"/>
</dbReference>
<dbReference type="EMBL" id="JAMQCR010000002">
    <property type="protein sequence ID" value="MCM2534855.1"/>
    <property type="molecule type" value="Genomic_DNA"/>
</dbReference>
<sequence length="444" mass="49008">MLVDTILQKRTKKRGIVALLLWSATVINYLDRTNLSVAAPVLSKQFHITPTEMGIILSAFFWSYALFQIPSGWFADKIGQRVTFAFAVTWWSLATAAMALGRGVGSFIGIRVIMGLGEASVYPCSVGVTSKWFRDNERVKVTALFDSGARVGTAVTMPLVVWLMTKFSWELPFIVSGAIGVVWAVIWLWYYRDPEKHKYINQAELNYIREGQVKHDGVDNEIPLKWYQLLYYRNIWMMTIGFFMLSYSIYFFITWMPTYLVQARGMKLMTMGFVAMIPPLAAIVAELFGGWLSDYLYSKGLSLTAARKVNLVGGMLLATTIGFSALVHSAVMCVVLLTISYCGLVIAASAILALPGDIAPKNMASVVTGIENFGSNMGGVLGPIITGFVVATTHSFVPALVLSSIIAFGGALVFLFGLGKIEPLNPEKVLFRNQTMQNRKAVSE</sequence>
<evidence type="ECO:0000256" key="2">
    <source>
        <dbReference type="ARBA" id="ARBA00022448"/>
    </source>
</evidence>
<keyword evidence="4 7" id="KW-0812">Transmembrane</keyword>
<dbReference type="CDD" id="cd17319">
    <property type="entry name" value="MFS_ExuT_GudP_like"/>
    <property type="match status" value="1"/>
</dbReference>
<evidence type="ECO:0000256" key="5">
    <source>
        <dbReference type="ARBA" id="ARBA00022989"/>
    </source>
</evidence>
<dbReference type="SUPFAM" id="SSF103473">
    <property type="entry name" value="MFS general substrate transporter"/>
    <property type="match status" value="1"/>
</dbReference>
<dbReference type="Pfam" id="PF07690">
    <property type="entry name" value="MFS_1"/>
    <property type="match status" value="1"/>
</dbReference>
<feature type="transmembrane region" description="Helical" evidence="7">
    <location>
        <begin position="141"/>
        <end position="165"/>
    </location>
</feature>
<feature type="transmembrane region" description="Helical" evidence="7">
    <location>
        <begin position="366"/>
        <end position="390"/>
    </location>
</feature>
<feature type="domain" description="Major facilitator superfamily (MFS) profile" evidence="8">
    <location>
        <begin position="17"/>
        <end position="422"/>
    </location>
</feature>
<keyword evidence="6 7" id="KW-0472">Membrane</keyword>
<dbReference type="InterPro" id="IPR050382">
    <property type="entry name" value="MFS_Na/Anion_cotransporter"/>
</dbReference>
<feature type="transmembrane region" description="Helical" evidence="7">
    <location>
        <begin position="235"/>
        <end position="253"/>
    </location>
</feature>
<evidence type="ECO:0000256" key="4">
    <source>
        <dbReference type="ARBA" id="ARBA00022692"/>
    </source>
</evidence>
<dbReference type="PROSITE" id="PS50850">
    <property type="entry name" value="MFS"/>
    <property type="match status" value="1"/>
</dbReference>
<protein>
    <submittedName>
        <fullName evidence="9">MFS transporter</fullName>
    </submittedName>
</protein>
<feature type="transmembrane region" description="Helical" evidence="7">
    <location>
        <begin position="309"/>
        <end position="328"/>
    </location>
</feature>
<proteinExistence type="predicted"/>
<dbReference type="Proteomes" id="UP001523262">
    <property type="component" value="Unassembled WGS sequence"/>
</dbReference>
<feature type="transmembrane region" description="Helical" evidence="7">
    <location>
        <begin position="334"/>
        <end position="354"/>
    </location>
</feature>
<dbReference type="PANTHER" id="PTHR11662:SF399">
    <property type="entry name" value="FI19708P1-RELATED"/>
    <property type="match status" value="1"/>
</dbReference>
<evidence type="ECO:0000256" key="1">
    <source>
        <dbReference type="ARBA" id="ARBA00004651"/>
    </source>
</evidence>
<comment type="subcellular location">
    <subcellularLocation>
        <location evidence="1">Cell membrane</location>
        <topology evidence="1">Multi-pass membrane protein</topology>
    </subcellularLocation>
</comment>
<evidence type="ECO:0000313" key="9">
    <source>
        <dbReference type="EMBL" id="MCM2534855.1"/>
    </source>
</evidence>
<keyword evidence="2" id="KW-0813">Transport</keyword>
<evidence type="ECO:0000259" key="8">
    <source>
        <dbReference type="PROSITE" id="PS50850"/>
    </source>
</evidence>
<dbReference type="PANTHER" id="PTHR11662">
    <property type="entry name" value="SOLUTE CARRIER FAMILY 17"/>
    <property type="match status" value="1"/>
</dbReference>
<feature type="transmembrane region" description="Helical" evidence="7">
    <location>
        <begin position="396"/>
        <end position="418"/>
    </location>
</feature>
<reference evidence="9 10" key="1">
    <citation type="submission" date="2022-06" db="EMBL/GenBank/DDBJ databases">
        <authorList>
            <person name="Jeon C.O."/>
        </authorList>
    </citation>
    <scope>NUCLEOTIDE SEQUENCE [LARGE SCALE GENOMIC DNA]</scope>
    <source>
        <strain evidence="9 10">KCTC 13943</strain>
    </source>
</reference>
<accession>A0ABT0WEW0</accession>
<feature type="transmembrane region" description="Helical" evidence="7">
    <location>
        <begin position="82"/>
        <end position="101"/>
    </location>
</feature>
<keyword evidence="5 7" id="KW-1133">Transmembrane helix</keyword>